<organism evidence="2 3">
    <name type="scientific">Lactuca sativa</name>
    <name type="common">Garden lettuce</name>
    <dbReference type="NCBI Taxonomy" id="4236"/>
    <lineage>
        <taxon>Eukaryota</taxon>
        <taxon>Viridiplantae</taxon>
        <taxon>Streptophyta</taxon>
        <taxon>Embryophyta</taxon>
        <taxon>Tracheophyta</taxon>
        <taxon>Spermatophyta</taxon>
        <taxon>Magnoliopsida</taxon>
        <taxon>eudicotyledons</taxon>
        <taxon>Gunneridae</taxon>
        <taxon>Pentapetalae</taxon>
        <taxon>asterids</taxon>
        <taxon>campanulids</taxon>
        <taxon>Asterales</taxon>
        <taxon>Asteraceae</taxon>
        <taxon>Cichorioideae</taxon>
        <taxon>Cichorieae</taxon>
        <taxon>Lactucinae</taxon>
        <taxon>Lactuca</taxon>
    </lineage>
</organism>
<keyword evidence="1" id="KW-0175">Coiled coil</keyword>
<evidence type="ECO:0000313" key="3">
    <source>
        <dbReference type="Proteomes" id="UP000235145"/>
    </source>
</evidence>
<sequence>MLFTCTCREEKQVSQGDLEIRPGSDLLVEVLGPEHPGRMRAIGYNVGLKQSILGIKEKNRKKHEILDLKEMKAKQEEHAKSIVDMEDKIASLRREIAKNNDDTVTSPSPWWMH</sequence>
<proteinExistence type="predicted"/>
<reference evidence="2 3" key="1">
    <citation type="journal article" date="2017" name="Nat. Commun.">
        <title>Genome assembly with in vitro proximity ligation data and whole-genome triplication in lettuce.</title>
        <authorList>
            <person name="Reyes-Chin-Wo S."/>
            <person name="Wang Z."/>
            <person name="Yang X."/>
            <person name="Kozik A."/>
            <person name="Arikit S."/>
            <person name="Song C."/>
            <person name="Xia L."/>
            <person name="Froenicke L."/>
            <person name="Lavelle D.O."/>
            <person name="Truco M.J."/>
            <person name="Xia R."/>
            <person name="Zhu S."/>
            <person name="Xu C."/>
            <person name="Xu H."/>
            <person name="Xu X."/>
            <person name="Cox K."/>
            <person name="Korf I."/>
            <person name="Meyers B.C."/>
            <person name="Michelmore R.W."/>
        </authorList>
    </citation>
    <scope>NUCLEOTIDE SEQUENCE [LARGE SCALE GENOMIC DNA]</scope>
    <source>
        <strain evidence="3">cv. Salinas</strain>
        <tissue evidence="2">Seedlings</tissue>
    </source>
</reference>
<name>A0A9R1WWG8_LACSA</name>
<dbReference type="AlphaFoldDB" id="A0A9R1WWG8"/>
<protein>
    <submittedName>
        <fullName evidence="2">Uncharacterized protein</fullName>
    </submittedName>
</protein>
<gene>
    <name evidence="2" type="ORF">LSAT_V11C800448210</name>
</gene>
<feature type="coiled-coil region" evidence="1">
    <location>
        <begin position="68"/>
        <end position="102"/>
    </location>
</feature>
<keyword evidence="3" id="KW-1185">Reference proteome</keyword>
<comment type="caution">
    <text evidence="2">The sequence shown here is derived from an EMBL/GenBank/DDBJ whole genome shotgun (WGS) entry which is preliminary data.</text>
</comment>
<evidence type="ECO:0000313" key="2">
    <source>
        <dbReference type="EMBL" id="KAJ0190221.1"/>
    </source>
</evidence>
<dbReference type="EMBL" id="NBSK02000008">
    <property type="protein sequence ID" value="KAJ0190221.1"/>
    <property type="molecule type" value="Genomic_DNA"/>
</dbReference>
<evidence type="ECO:0000256" key="1">
    <source>
        <dbReference type="SAM" id="Coils"/>
    </source>
</evidence>
<dbReference type="Proteomes" id="UP000235145">
    <property type="component" value="Unassembled WGS sequence"/>
</dbReference>
<accession>A0A9R1WWG8</accession>